<evidence type="ECO:0000313" key="2">
    <source>
        <dbReference type="EMBL" id="UNK47839.1"/>
    </source>
</evidence>
<proteinExistence type="predicted"/>
<dbReference type="Pfam" id="PF25056">
    <property type="entry name" value="DUF7793"/>
    <property type="match status" value="1"/>
</dbReference>
<dbReference type="InterPro" id="IPR056695">
    <property type="entry name" value="DUF7793"/>
</dbReference>
<gene>
    <name evidence="2" type="ORF">MNQ99_18355</name>
</gene>
<keyword evidence="2" id="KW-0614">Plasmid</keyword>
<organism evidence="2 3">
    <name type="scientific">Arthrobacter sulfonylureivorans</name>
    <dbReference type="NCBI Taxonomy" id="2486855"/>
    <lineage>
        <taxon>Bacteria</taxon>
        <taxon>Bacillati</taxon>
        <taxon>Actinomycetota</taxon>
        <taxon>Actinomycetes</taxon>
        <taxon>Micrococcales</taxon>
        <taxon>Micrococcaceae</taxon>
        <taxon>Arthrobacter</taxon>
    </lineage>
</organism>
<dbReference type="Proteomes" id="UP000829069">
    <property type="component" value="Plasmid p1"/>
</dbReference>
<dbReference type="EMBL" id="CP093327">
    <property type="protein sequence ID" value="UNK47839.1"/>
    <property type="molecule type" value="Genomic_DNA"/>
</dbReference>
<accession>A0ABY3WJM3</accession>
<dbReference type="RefSeq" id="WP_241915538.1">
    <property type="nucleotide sequence ID" value="NZ_CP093327.1"/>
</dbReference>
<protein>
    <recommendedName>
        <fullName evidence="1">DUF7793 domain-containing protein</fullName>
    </recommendedName>
</protein>
<feature type="domain" description="DUF7793" evidence="1">
    <location>
        <begin position="2"/>
        <end position="68"/>
    </location>
</feature>
<name>A0ABY3WJM3_9MICC</name>
<dbReference type="Gene3D" id="3.40.970.30">
    <property type="entry name" value="yp_829618.1 like domains"/>
    <property type="match status" value="1"/>
</dbReference>
<sequence length="397" mass="43880">MLVDLHGMRSASSAALAKFARCLPTTRMALVGTSPVEHTIVQFFRTLHRPTYPATYFTKDAEAWQWLTDGRYKSAPDILPQTQQKGDSDFDAAVETIIPARRFRISAALAKLVHHAAEAQPEAPSSLIQRPAADELTPERPAQVSAETLDLITKAFRGKTQPKAFSMALGVAEILDAEAISAFADLIGRCAAAERSLIASHLYRHYRRSPAKLALWINTAQHSYFHARWRVANSGIRRARLNPGKITTARLVDRDSAGHNVRQETRDAVSLVSGLVYSPWPGQIGIGAQRNIISVGASLARVLVAEGDNHGLAVCYREYTDIYDARYSLVEEGTGIIDFILKYPEKTELLCEYIQGGKYDTPETLLRAVTSSARFLRYLERTRTANKTGRSLGAMNP</sequence>
<evidence type="ECO:0000313" key="3">
    <source>
        <dbReference type="Proteomes" id="UP000829069"/>
    </source>
</evidence>
<reference evidence="2 3" key="1">
    <citation type="submission" date="2022-03" db="EMBL/GenBank/DDBJ databases">
        <title>Isotopic signatures of nitrous oxide derived from detoxification processes.</title>
        <authorList>
            <person name="Behrendt U."/>
            <person name="Buchen C."/>
            <person name="Well R."/>
            <person name="Ulrich A."/>
            <person name="Rohe L."/>
            <person name="Kolb S."/>
            <person name="Schloter M."/>
            <person name="Horn M.A."/>
            <person name="Augustin J."/>
        </authorList>
    </citation>
    <scope>NUCLEOTIDE SEQUENCE [LARGE SCALE GENOMIC DNA]</scope>
    <source>
        <strain evidence="2 3">S4-C24</strain>
        <plasmid evidence="2 3">p1</plasmid>
    </source>
</reference>
<keyword evidence="3" id="KW-1185">Reference proteome</keyword>
<geneLocation type="plasmid" evidence="2 3">
    <name>p1</name>
</geneLocation>
<evidence type="ECO:0000259" key="1">
    <source>
        <dbReference type="Pfam" id="PF25056"/>
    </source>
</evidence>